<organism evidence="5 6">
    <name type="scientific">Streptomyces graminofaciens</name>
    <dbReference type="NCBI Taxonomy" id="68212"/>
    <lineage>
        <taxon>Bacteria</taxon>
        <taxon>Bacillati</taxon>
        <taxon>Actinomycetota</taxon>
        <taxon>Actinomycetes</taxon>
        <taxon>Kitasatosporales</taxon>
        <taxon>Streptomycetaceae</taxon>
        <taxon>Streptomyces</taxon>
    </lineage>
</organism>
<gene>
    <name evidence="5" type="ORF">SGFS_017270</name>
</gene>
<comment type="similarity">
    <text evidence="1">Belongs to the ATP-dependent AMP-binding enzyme family.</text>
</comment>
<dbReference type="InterPro" id="IPR000873">
    <property type="entry name" value="AMP-dep_synth/lig_dom"/>
</dbReference>
<evidence type="ECO:0000256" key="3">
    <source>
        <dbReference type="SAM" id="MobiDB-lite"/>
    </source>
</evidence>
<dbReference type="InterPro" id="IPR042099">
    <property type="entry name" value="ANL_N_sf"/>
</dbReference>
<reference evidence="5 6" key="2">
    <citation type="journal article" date="2023" name="ChemBioChem">
        <title>Acyltransferase Domain Exchange between Two Independent Type I Polyketide Synthases in the Same Producer Strain of Macrolide Antibiotics.</title>
        <authorList>
            <person name="Kudo F."/>
            <person name="Kishikawa K."/>
            <person name="Tsuboi K."/>
            <person name="Kido T."/>
            <person name="Usui T."/>
            <person name="Hashimoto J."/>
            <person name="Shin-Ya K."/>
            <person name="Miyanaga A."/>
            <person name="Eguchi T."/>
        </authorList>
    </citation>
    <scope>NUCLEOTIDE SEQUENCE [LARGE SCALE GENOMIC DNA]</scope>
    <source>
        <strain evidence="5 6">A-8890</strain>
    </source>
</reference>
<dbReference type="SUPFAM" id="SSF56801">
    <property type="entry name" value="Acetyl-CoA synthetase-like"/>
    <property type="match status" value="1"/>
</dbReference>
<dbReference type="PANTHER" id="PTHR22754">
    <property type="entry name" value="DISCO-INTERACTING PROTEIN 2 DIP2 -RELATED"/>
    <property type="match status" value="1"/>
</dbReference>
<dbReference type="Proteomes" id="UP001321542">
    <property type="component" value="Chromosome"/>
</dbReference>
<name>A0ABM7F422_9ACTN</name>
<evidence type="ECO:0000256" key="1">
    <source>
        <dbReference type="ARBA" id="ARBA00006432"/>
    </source>
</evidence>
<keyword evidence="6" id="KW-1185">Reference proteome</keyword>
<keyword evidence="2" id="KW-0436">Ligase</keyword>
<dbReference type="Pfam" id="PF00501">
    <property type="entry name" value="AMP-binding"/>
    <property type="match status" value="1"/>
</dbReference>
<dbReference type="InterPro" id="IPR040097">
    <property type="entry name" value="FAAL/FAAC"/>
</dbReference>
<evidence type="ECO:0000313" key="5">
    <source>
        <dbReference type="EMBL" id="BBC30433.1"/>
    </source>
</evidence>
<feature type="region of interest" description="Disordered" evidence="3">
    <location>
        <begin position="521"/>
        <end position="552"/>
    </location>
</feature>
<dbReference type="Gene3D" id="3.40.50.12780">
    <property type="entry name" value="N-terminal domain of ligase-like"/>
    <property type="match status" value="1"/>
</dbReference>
<proteinExistence type="inferred from homology"/>
<dbReference type="Gene3D" id="3.30.300.30">
    <property type="match status" value="1"/>
</dbReference>
<dbReference type="RefSeq" id="WP_286249025.1">
    <property type="nucleotide sequence ID" value="NZ_AP018448.1"/>
</dbReference>
<accession>A0ABM7F422</accession>
<dbReference type="PANTHER" id="PTHR22754:SF32">
    <property type="entry name" value="DISCO-INTERACTING PROTEIN 2"/>
    <property type="match status" value="1"/>
</dbReference>
<dbReference type="InterPro" id="IPR045851">
    <property type="entry name" value="AMP-bd_C_sf"/>
</dbReference>
<feature type="domain" description="AMP-dependent synthetase/ligase" evidence="4">
    <location>
        <begin position="27"/>
        <end position="403"/>
    </location>
</feature>
<protein>
    <recommendedName>
        <fullName evidence="4">AMP-dependent synthetase/ligase domain-containing protein</fullName>
    </recommendedName>
</protein>
<dbReference type="EMBL" id="AP018448">
    <property type="protein sequence ID" value="BBC30433.1"/>
    <property type="molecule type" value="Genomic_DNA"/>
</dbReference>
<evidence type="ECO:0000313" key="6">
    <source>
        <dbReference type="Proteomes" id="UP001321542"/>
    </source>
</evidence>
<evidence type="ECO:0000259" key="4">
    <source>
        <dbReference type="Pfam" id="PF00501"/>
    </source>
</evidence>
<reference evidence="5 6" key="1">
    <citation type="journal article" date="2010" name="ChemBioChem">
        <title>Cloning and characterization of the biosynthetic gene cluster of 16-membered macrolide antibiotic FD-891: involvement of a dual functional cytochrome P450 monooxygenase catalyzing epoxidation and hydroxylation.</title>
        <authorList>
            <person name="Kudo F."/>
            <person name="Motegi A."/>
            <person name="Mizoue K."/>
            <person name="Eguchi T."/>
        </authorList>
    </citation>
    <scope>NUCLEOTIDE SEQUENCE [LARGE SCALE GENOMIC DNA]</scope>
    <source>
        <strain evidence="5 6">A-8890</strain>
    </source>
</reference>
<sequence>MTEPRTMSDILAGLDSPGRGLTFLDSGPEPLSFAELARTTENLARRWAGLGVRPGDRVVLAATDIRELALALLAAMRAGVVPVPAFPPLAFGKGSEQVRALARICRAAGAEVCLVGDHSVAALQDAGLSCRIGTLQDLVAAVPGPPPPAPGPDDSALLQFTSGSTADPKGVVVTQRALAVHTRALATALDIDCERDRGVSWLPMYHDMGLIGKLLVAVVTQTSTWYVSPLQFLRDPMGFLRLLSEVRGTISYAPNFAYGLLTRRVRDGVPGDLDLSAWRIAGCGAEPVRAQTLRRFAEVYEPAGFRAEAFFPCYGLAEATLAVCTATPGKGMTTLTVDADGLTGQAVALPTPAGTGRTLELVSNGRALPGTSVAVVDEEGRALPEDTVGEIVVSGDHLASGYHDDPELTARTWRNGRLHTGDTGFLHDGELYVTGRIRDLIIVNGRNHQPHDIERIAEQVDGVRPGNVIALAADQGDSTAVRIVLEPRSFPAPADLPRRVTLAVQRGLGVPVADVVVIPKGSLPKTSSGKPRRRHTAQLLESGRLTPSDRES</sequence>
<evidence type="ECO:0000256" key="2">
    <source>
        <dbReference type="ARBA" id="ARBA00022598"/>
    </source>
</evidence>
<dbReference type="CDD" id="cd05931">
    <property type="entry name" value="FAAL"/>
    <property type="match status" value="1"/>
</dbReference>